<organism evidence="1">
    <name type="scientific">Ixodes ricinus</name>
    <name type="common">Common tick</name>
    <name type="synonym">Acarus ricinus</name>
    <dbReference type="NCBI Taxonomy" id="34613"/>
    <lineage>
        <taxon>Eukaryota</taxon>
        <taxon>Metazoa</taxon>
        <taxon>Ecdysozoa</taxon>
        <taxon>Arthropoda</taxon>
        <taxon>Chelicerata</taxon>
        <taxon>Arachnida</taxon>
        <taxon>Acari</taxon>
        <taxon>Parasitiformes</taxon>
        <taxon>Ixodida</taxon>
        <taxon>Ixodoidea</taxon>
        <taxon>Ixodidae</taxon>
        <taxon>Ixodinae</taxon>
        <taxon>Ixodes</taxon>
    </lineage>
</organism>
<evidence type="ECO:0000313" key="1">
    <source>
        <dbReference type="EMBL" id="MXU83459.1"/>
    </source>
</evidence>
<dbReference type="AlphaFoldDB" id="A0A6B0TTZ1"/>
<reference evidence="1" key="1">
    <citation type="submission" date="2019-12" db="EMBL/GenBank/DDBJ databases">
        <title>An insight into the sialome of adult female Ixodes ricinus ticks feeding for 6 days.</title>
        <authorList>
            <person name="Perner J."/>
            <person name="Ribeiro J.M.C."/>
        </authorList>
    </citation>
    <scope>NUCLEOTIDE SEQUENCE</scope>
    <source>
        <strain evidence="1">Semi-engorged</strain>
        <tissue evidence="1">Salivary glands</tissue>
    </source>
</reference>
<dbReference type="EMBL" id="GIFC01001376">
    <property type="protein sequence ID" value="MXU83459.1"/>
    <property type="molecule type" value="Transcribed_RNA"/>
</dbReference>
<protein>
    <submittedName>
        <fullName evidence="1">Putative secreted protein</fullName>
    </submittedName>
</protein>
<name>A0A6B0TTZ1_IXORI</name>
<proteinExistence type="predicted"/>
<accession>A0A6B0TTZ1</accession>
<sequence length="75" mass="8132">MTKGAKALRTPPLSPTHLLCTVFLQTVAQRKGVCYVKLQVQSCCCCMHPHVAETLSEPTDGVLCPKVGRDIGHLN</sequence>